<dbReference type="EMBL" id="CDNY01000024">
    <property type="protein sequence ID" value="CEN31555.1"/>
    <property type="molecule type" value="Genomic_DNA"/>
</dbReference>
<feature type="transmembrane region" description="Helical" evidence="1">
    <location>
        <begin position="58"/>
        <end position="81"/>
    </location>
</feature>
<dbReference type="AlphaFoldDB" id="A0A9P1L1G9"/>
<reference evidence="3" key="1">
    <citation type="submission" date="2015-01" db="EMBL/GenBank/DDBJ databases">
        <authorList>
            <person name="Aslett A.Martin."/>
            <person name="De Silva Nishadi"/>
        </authorList>
    </citation>
    <scope>NUCLEOTIDE SEQUENCE [LARGE SCALE GENOMIC DNA]</scope>
    <source>
        <strain evidence="3">UMC4404</strain>
    </source>
</reference>
<name>A0A9P1L1G9_PARSO</name>
<protein>
    <submittedName>
        <fullName evidence="2">Uncharacterized protein</fullName>
    </submittedName>
</protein>
<keyword evidence="1" id="KW-0812">Transmembrane</keyword>
<gene>
    <name evidence="2" type="ORF">UMC4404_21381</name>
</gene>
<comment type="caution">
    <text evidence="2">The sequence shown here is derived from an EMBL/GenBank/DDBJ whole genome shotgun (WGS) entry which is preliminary data.</text>
</comment>
<organism evidence="2 3">
    <name type="scientific">Paraclostridium sordellii</name>
    <name type="common">Clostridium sordellii</name>
    <dbReference type="NCBI Taxonomy" id="1505"/>
    <lineage>
        <taxon>Bacteria</taxon>
        <taxon>Bacillati</taxon>
        <taxon>Bacillota</taxon>
        <taxon>Clostridia</taxon>
        <taxon>Peptostreptococcales</taxon>
        <taxon>Peptostreptococcaceae</taxon>
        <taxon>Paraclostridium</taxon>
    </lineage>
</organism>
<dbReference type="RefSeq" id="WP_057559095.1">
    <property type="nucleotide sequence ID" value="NZ_CDNY01000024.1"/>
</dbReference>
<accession>A0A9P1L1G9</accession>
<keyword evidence="1" id="KW-0472">Membrane</keyword>
<feature type="transmembrane region" description="Helical" evidence="1">
    <location>
        <begin position="26"/>
        <end position="46"/>
    </location>
</feature>
<evidence type="ECO:0000313" key="3">
    <source>
        <dbReference type="Proteomes" id="UP000049685"/>
    </source>
</evidence>
<keyword evidence="1" id="KW-1133">Transmembrane helix</keyword>
<evidence type="ECO:0000313" key="2">
    <source>
        <dbReference type="EMBL" id="CEN31555.1"/>
    </source>
</evidence>
<sequence>MIIFLGLIFLIVLVMLQIFLSTRDNKLLGLVLPCINLTGSVLTMILTCSSSNFNIKDIISYVIIFLIYNIPTAVLLMITYLSGKKMNLNSEIEKMHIQDLG</sequence>
<proteinExistence type="predicted"/>
<dbReference type="Proteomes" id="UP000049685">
    <property type="component" value="Unassembled WGS sequence"/>
</dbReference>
<evidence type="ECO:0000256" key="1">
    <source>
        <dbReference type="SAM" id="Phobius"/>
    </source>
</evidence>